<comment type="caution">
    <text evidence="2">The sequence shown here is derived from an EMBL/GenBank/DDBJ whole genome shotgun (WGS) entry which is preliminary data.</text>
</comment>
<accession>A0A8H7F3R3</accession>
<protein>
    <submittedName>
        <fullName evidence="2">Uncharacterized protein</fullName>
    </submittedName>
</protein>
<evidence type="ECO:0000313" key="2">
    <source>
        <dbReference type="EMBL" id="KAF7776139.1"/>
    </source>
</evidence>
<organism evidence="2 3">
    <name type="scientific">Agaricus bisporus var. burnettii</name>
    <dbReference type="NCBI Taxonomy" id="192524"/>
    <lineage>
        <taxon>Eukaryota</taxon>
        <taxon>Fungi</taxon>
        <taxon>Dikarya</taxon>
        <taxon>Basidiomycota</taxon>
        <taxon>Agaricomycotina</taxon>
        <taxon>Agaricomycetes</taxon>
        <taxon>Agaricomycetidae</taxon>
        <taxon>Agaricales</taxon>
        <taxon>Agaricineae</taxon>
        <taxon>Agaricaceae</taxon>
        <taxon>Agaricus</taxon>
    </lineage>
</organism>
<dbReference type="EMBL" id="JABXXO010000006">
    <property type="protein sequence ID" value="KAF7776139.1"/>
    <property type="molecule type" value="Genomic_DNA"/>
</dbReference>
<sequence>MSVRFGPRGNDSHQTHRTESAEIQAPGVSLGRCLFILPNVRPEIYKILAGDVSRRKVIPGHSAVLLIYEKPRHEAQVVVSLDENPRVKILAWSWLNTLGLFHTYLERWVPMLQDCVASRTTSFLSFREVSR</sequence>
<proteinExistence type="predicted"/>
<dbReference type="AlphaFoldDB" id="A0A8H7F3R3"/>
<reference evidence="2 3" key="1">
    <citation type="journal article" name="Sci. Rep.">
        <title>Telomere-to-telomere assembled and centromere annotated genomes of the two main subspecies of the button mushroom Agaricus bisporus reveal especially polymorphic chromosome ends.</title>
        <authorList>
            <person name="Sonnenberg A.S.M."/>
            <person name="Sedaghat-Telgerd N."/>
            <person name="Lavrijssen B."/>
            <person name="Ohm R.A."/>
            <person name="Hendrickx P.M."/>
            <person name="Scholtmeijer K."/>
            <person name="Baars J.J.P."/>
            <person name="van Peer A."/>
        </authorList>
    </citation>
    <scope>NUCLEOTIDE SEQUENCE [LARGE SCALE GENOMIC DNA]</scope>
    <source>
        <strain evidence="2 3">H119_p4</strain>
    </source>
</reference>
<name>A0A8H7F3R3_AGABI</name>
<gene>
    <name evidence="2" type="ORF">Agabi119p4_4532</name>
</gene>
<evidence type="ECO:0000313" key="3">
    <source>
        <dbReference type="Proteomes" id="UP000629468"/>
    </source>
</evidence>
<feature type="region of interest" description="Disordered" evidence="1">
    <location>
        <begin position="1"/>
        <end position="21"/>
    </location>
</feature>
<feature type="compositionally biased region" description="Basic and acidic residues" evidence="1">
    <location>
        <begin position="10"/>
        <end position="20"/>
    </location>
</feature>
<dbReference type="Proteomes" id="UP000629468">
    <property type="component" value="Unassembled WGS sequence"/>
</dbReference>
<evidence type="ECO:0000256" key="1">
    <source>
        <dbReference type="SAM" id="MobiDB-lite"/>
    </source>
</evidence>